<dbReference type="Gene3D" id="1.10.10.10">
    <property type="entry name" value="Winged helix-like DNA-binding domain superfamily/Winged helix DNA-binding domain"/>
    <property type="match status" value="1"/>
</dbReference>
<dbReference type="InterPro" id="IPR019734">
    <property type="entry name" value="TPR_rpt"/>
</dbReference>
<gene>
    <name evidence="3" type="ORF">RIF23_19335</name>
</gene>
<dbReference type="SUPFAM" id="SSF52540">
    <property type="entry name" value="P-loop containing nucleoside triphosphate hydrolases"/>
    <property type="match status" value="1"/>
</dbReference>
<protein>
    <submittedName>
        <fullName evidence="3">NB-ARC domain-containing protein</fullName>
    </submittedName>
</protein>
<evidence type="ECO:0000313" key="3">
    <source>
        <dbReference type="EMBL" id="MDS1272445.1"/>
    </source>
</evidence>
<feature type="region of interest" description="Disordered" evidence="1">
    <location>
        <begin position="1"/>
        <end position="26"/>
    </location>
</feature>
<sequence length="725" mass="78336">MNRSSEDQPSDPDGAPSPGQANRVTSEQASWFVQARDIHGSVYVGGLRPTGAEPPRQVPAVPATFTGRTAELEQLERISAAGAGEQSVIMMLVGPGGVGKSVLATHFLHAVTERFPDGQLYADLGAFGVGGGRDPAEILDGFLRSLGMAPEQIPVEVADRAAALRSRTSGRRLAMLLDDAASAAQVRTLLPGTGGHLVVVTSRRQLAGLVAEGAVPVEVAPLTEDEAVTLVRSLLAPHRVIDAEAARALVRHCGGLPLAVCAAASRLAMRPGQDLTAMVAELGNQRRRLGSLSRDEEVSVRVVLQTSYHALADPAQRAYRHLGLHPGTGIDRAAAAALLNTDPEEAEALLERLVEASLLQPEPGPEPTQPRWRLHDLTRLHAAEVAHHDENSAAVEQARERLLDYYLSTAMAADVVLNPHRWRLAPLADPAALTERFVDADAALSWLEAELDTLRTCVRLAHDSGHHHRAWQLCDALSSLFIRRQHYSAWRETHALGLASAEALEDPTAQARMHTALGALELHLNQTHQATEHYTRAQHLAEACGHKLSLAAALEGHAKTALRTGQPNTAIPHLDRILHIHQDLGRPRGVALMRRYLGQAYRAVGQPSTAATHLRAALDYFDSTTEPYAHLRARTELAQTLHTAADPQAHTTARQALDLAERIGARHEVARLHELLATIAQHHGHTTTAHTHLTHAHTIYTDLESPNADTTARKLAEWANPPEPE</sequence>
<dbReference type="PRINTS" id="PR00364">
    <property type="entry name" value="DISEASERSIST"/>
</dbReference>
<dbReference type="Gene3D" id="1.25.40.10">
    <property type="entry name" value="Tetratricopeptide repeat domain"/>
    <property type="match status" value="2"/>
</dbReference>
<dbReference type="InterPro" id="IPR011990">
    <property type="entry name" value="TPR-like_helical_dom_sf"/>
</dbReference>
<dbReference type="PANTHER" id="PTHR47691">
    <property type="entry name" value="REGULATOR-RELATED"/>
    <property type="match status" value="1"/>
</dbReference>
<feature type="domain" description="NB-ARC" evidence="2">
    <location>
        <begin position="86"/>
        <end position="233"/>
    </location>
</feature>
<keyword evidence="4" id="KW-1185">Reference proteome</keyword>
<evidence type="ECO:0000256" key="1">
    <source>
        <dbReference type="SAM" id="MobiDB-lite"/>
    </source>
</evidence>
<evidence type="ECO:0000259" key="2">
    <source>
        <dbReference type="Pfam" id="PF00931"/>
    </source>
</evidence>
<proteinExistence type="predicted"/>
<dbReference type="PANTHER" id="PTHR47691:SF3">
    <property type="entry name" value="HTH-TYPE TRANSCRIPTIONAL REGULATOR RV0890C-RELATED"/>
    <property type="match status" value="1"/>
</dbReference>
<name>A0ABU2HC86_9ACTN</name>
<dbReference type="InterPro" id="IPR036388">
    <property type="entry name" value="WH-like_DNA-bd_sf"/>
</dbReference>
<dbReference type="Gene3D" id="3.40.50.300">
    <property type="entry name" value="P-loop containing nucleotide triphosphate hydrolases"/>
    <property type="match status" value="1"/>
</dbReference>
<dbReference type="EMBL" id="JAVLVT010000011">
    <property type="protein sequence ID" value="MDS1272445.1"/>
    <property type="molecule type" value="Genomic_DNA"/>
</dbReference>
<organism evidence="3 4">
    <name type="scientific">Lipingzhangella rawalii</name>
    <dbReference type="NCBI Taxonomy" id="2055835"/>
    <lineage>
        <taxon>Bacteria</taxon>
        <taxon>Bacillati</taxon>
        <taxon>Actinomycetota</taxon>
        <taxon>Actinomycetes</taxon>
        <taxon>Streptosporangiales</taxon>
        <taxon>Nocardiopsidaceae</taxon>
        <taxon>Lipingzhangella</taxon>
    </lineage>
</organism>
<dbReference type="RefSeq" id="WP_310914029.1">
    <property type="nucleotide sequence ID" value="NZ_JAVLVT010000011.1"/>
</dbReference>
<dbReference type="InterPro" id="IPR002182">
    <property type="entry name" value="NB-ARC"/>
</dbReference>
<dbReference type="Proteomes" id="UP001250214">
    <property type="component" value="Unassembled WGS sequence"/>
</dbReference>
<accession>A0ABU2HC86</accession>
<reference evidence="4" key="1">
    <citation type="submission" date="2023-07" db="EMBL/GenBank/DDBJ databases">
        <title>Novel species in the genus Lipingzhangella isolated from Sambhar Salt Lake.</title>
        <authorList>
            <person name="Jiya N."/>
            <person name="Kajale S."/>
            <person name="Sharma A."/>
        </authorList>
    </citation>
    <scope>NUCLEOTIDE SEQUENCE [LARGE SCALE GENOMIC DNA]</scope>
    <source>
        <strain evidence="4">LS1_29</strain>
    </source>
</reference>
<comment type="caution">
    <text evidence="3">The sequence shown here is derived from an EMBL/GenBank/DDBJ whole genome shotgun (WGS) entry which is preliminary data.</text>
</comment>
<evidence type="ECO:0000313" key="4">
    <source>
        <dbReference type="Proteomes" id="UP001250214"/>
    </source>
</evidence>
<dbReference type="SMART" id="SM00028">
    <property type="entry name" value="TPR"/>
    <property type="match status" value="3"/>
</dbReference>
<dbReference type="InterPro" id="IPR027417">
    <property type="entry name" value="P-loop_NTPase"/>
</dbReference>
<dbReference type="SUPFAM" id="SSF48452">
    <property type="entry name" value="TPR-like"/>
    <property type="match status" value="1"/>
</dbReference>
<dbReference type="Pfam" id="PF00931">
    <property type="entry name" value="NB-ARC"/>
    <property type="match status" value="1"/>
</dbReference>